<evidence type="ECO:0000313" key="1">
    <source>
        <dbReference type="EMBL" id="SDL93106.1"/>
    </source>
</evidence>
<dbReference type="PROSITE" id="PS51257">
    <property type="entry name" value="PROKAR_LIPOPROTEIN"/>
    <property type="match status" value="1"/>
</dbReference>
<name>A0A1G9P2N7_9BACT</name>
<dbReference type="RefSeq" id="WP_089685531.1">
    <property type="nucleotide sequence ID" value="NZ_FNFO01000009.1"/>
</dbReference>
<dbReference type="Proteomes" id="UP000198510">
    <property type="component" value="Unassembled WGS sequence"/>
</dbReference>
<dbReference type="InterPro" id="IPR041662">
    <property type="entry name" value="SusD-like_2"/>
</dbReference>
<reference evidence="1 2" key="1">
    <citation type="submission" date="2016-10" db="EMBL/GenBank/DDBJ databases">
        <authorList>
            <person name="de Groot N.N."/>
        </authorList>
    </citation>
    <scope>NUCLEOTIDE SEQUENCE [LARGE SCALE GENOMIC DNA]</scope>
    <source>
        <strain evidence="1 2">DSM 25186</strain>
    </source>
</reference>
<dbReference type="SUPFAM" id="SSF48452">
    <property type="entry name" value="TPR-like"/>
    <property type="match status" value="1"/>
</dbReference>
<dbReference type="STRING" id="1075417.SAMN05421823_10965"/>
<dbReference type="InterPro" id="IPR011990">
    <property type="entry name" value="TPR-like_helical_dom_sf"/>
</dbReference>
<dbReference type="OrthoDB" id="622163at2"/>
<protein>
    <submittedName>
        <fullName evidence="1">Starch-binding associating with outer membrane</fullName>
    </submittedName>
</protein>
<evidence type="ECO:0000313" key="2">
    <source>
        <dbReference type="Proteomes" id="UP000198510"/>
    </source>
</evidence>
<dbReference type="Gene3D" id="1.25.40.390">
    <property type="match status" value="1"/>
</dbReference>
<dbReference type="AlphaFoldDB" id="A0A1G9P2N7"/>
<organism evidence="1 2">
    <name type="scientific">Catalinimonas alkaloidigena</name>
    <dbReference type="NCBI Taxonomy" id="1075417"/>
    <lineage>
        <taxon>Bacteria</taxon>
        <taxon>Pseudomonadati</taxon>
        <taxon>Bacteroidota</taxon>
        <taxon>Cytophagia</taxon>
        <taxon>Cytophagales</taxon>
        <taxon>Catalimonadaceae</taxon>
        <taxon>Catalinimonas</taxon>
    </lineage>
</organism>
<proteinExistence type="predicted"/>
<gene>
    <name evidence="1" type="ORF">SAMN05421823_10965</name>
</gene>
<sequence length="524" mass="58676">MKTRYHSILGAALLLVAGSCDTNFEEINTNPIAPISLNPEYLFSDAQRTSAVNTLTYQAPIIQQVQIPYSGNPSGGNLNVVNETNTIPIFNTLYTETIRNLTDILDKTKDNPERKNLYNMARIWRAYCFQVLVDTYGDVPYFEAGKGFLESTYLPAYDEASVIYEDLIKEYTEATNALDPNGDIVQGDFFYRGDIAQWKRLGNSLLLRTGMRYTEIDENKARSVVAVAVDGSRGGVMMSNEDDAAVPFSSIFTHPMSSQLQATERHNYYVGAPFVEFLQATEDPRLRYIAVKYENPVNPLETAGAENTDPDDQQGMPYGYDETTIANAPEFPGKIGSAFAYSQLNRRTVLRLDRPEFLVTYAQTSLLMAEAAHRGYIGGGEAAAQTYYEAGIRAHMNQMAAYSGDTENSTIDITSDQVDAYLTQPEVAYDVVRALEQINEQYWVACFLQFQEGWCNFRRSEYPDLQPINYPGQDPSVNAEGGGFIRRLTYPLRERSVNTAHVDEASARMGGNTLGNHVFWDVVR</sequence>
<keyword evidence="2" id="KW-1185">Reference proteome</keyword>
<accession>A0A1G9P2N7</accession>
<dbReference type="Pfam" id="PF12771">
    <property type="entry name" value="SusD-like_2"/>
    <property type="match status" value="1"/>
</dbReference>
<dbReference type="EMBL" id="FNFO01000009">
    <property type="protein sequence ID" value="SDL93106.1"/>
    <property type="molecule type" value="Genomic_DNA"/>
</dbReference>